<dbReference type="RefSeq" id="WP_184423439.1">
    <property type="nucleotide sequence ID" value="NZ_AP027362.1"/>
</dbReference>
<keyword evidence="3" id="KW-1185">Reference proteome</keyword>
<dbReference type="EMBL" id="JACHHU010000006">
    <property type="protein sequence ID" value="MBB6542615.1"/>
    <property type="molecule type" value="Genomic_DNA"/>
</dbReference>
<reference evidence="2 3" key="1">
    <citation type="submission" date="2020-08" db="EMBL/GenBank/DDBJ databases">
        <title>Genomic Encyclopedia of Type Strains, Phase IV (KMG-IV): sequencing the most valuable type-strain genomes for metagenomic binning, comparative biology and taxonomic classification.</title>
        <authorList>
            <person name="Goeker M."/>
        </authorList>
    </citation>
    <scope>NUCLEOTIDE SEQUENCE [LARGE SCALE GENOMIC DNA]</scope>
    <source>
        <strain evidence="2 3">DSM 26287</strain>
    </source>
</reference>
<organism evidence="2 3">
    <name type="scientific">Thalassotalea piscium</name>
    <dbReference type="NCBI Taxonomy" id="1230533"/>
    <lineage>
        <taxon>Bacteria</taxon>
        <taxon>Pseudomonadati</taxon>
        <taxon>Pseudomonadota</taxon>
        <taxon>Gammaproteobacteria</taxon>
        <taxon>Alteromonadales</taxon>
        <taxon>Colwelliaceae</taxon>
        <taxon>Thalassotalea</taxon>
    </lineage>
</organism>
<evidence type="ECO:0000256" key="1">
    <source>
        <dbReference type="SAM" id="MobiDB-lite"/>
    </source>
</evidence>
<name>A0A7X0NFV5_9GAMM</name>
<protein>
    <submittedName>
        <fullName evidence="2">Uncharacterized protein</fullName>
    </submittedName>
</protein>
<comment type="caution">
    <text evidence="2">The sequence shown here is derived from an EMBL/GenBank/DDBJ whole genome shotgun (WGS) entry which is preliminary data.</text>
</comment>
<dbReference type="AlphaFoldDB" id="A0A7X0NFV5"/>
<proteinExistence type="predicted"/>
<evidence type="ECO:0000313" key="2">
    <source>
        <dbReference type="EMBL" id="MBB6542615.1"/>
    </source>
</evidence>
<sequence>MIDLLHSRLINLLFIGAFSVSYSANVQADCIVLSQEQKTQHNKPCEPNKLLQKNRNKEASKTAEQAKEIAEKEDDAWIEEFHDTVSEGVYQSALWFDNFFIDKDGQQKNPSTIAKISLQWAPKARNLEKMKARFRIKVDLPHFSDKMDLILSDNDEDTLNQLPLESINTQPQTNSEHFAAAVRYVYLQDSKQFTDTRLGISSGDIFARARYVRRLTWNKSHSLKIEPSVYYFLADGWGSKLLLEYDYKLSDQSQFRINYSTRGSQSYSGVRWKHGFYKLNQIDTTTASLVGLQVEGERNGERGFVVDKYTLSYRYRFNAYKEWLYFEVEPFLEWPEDVNYRTTPGIALKVEGFFYKH</sequence>
<feature type="region of interest" description="Disordered" evidence="1">
    <location>
        <begin position="42"/>
        <end position="61"/>
    </location>
</feature>
<accession>A0A7X0NFV5</accession>
<dbReference type="Proteomes" id="UP000537141">
    <property type="component" value="Unassembled WGS sequence"/>
</dbReference>
<gene>
    <name evidence="2" type="ORF">HNQ55_001114</name>
</gene>
<evidence type="ECO:0000313" key="3">
    <source>
        <dbReference type="Proteomes" id="UP000537141"/>
    </source>
</evidence>